<protein>
    <submittedName>
        <fullName evidence="2">Expressed protein</fullName>
    </submittedName>
</protein>
<organism evidence="2 3">
    <name type="scientific">Dictyostelium purpureum</name>
    <name type="common">Slime mold</name>
    <dbReference type="NCBI Taxonomy" id="5786"/>
    <lineage>
        <taxon>Eukaryota</taxon>
        <taxon>Amoebozoa</taxon>
        <taxon>Evosea</taxon>
        <taxon>Eumycetozoa</taxon>
        <taxon>Dictyostelia</taxon>
        <taxon>Dictyosteliales</taxon>
        <taxon>Dictyosteliaceae</taxon>
        <taxon>Dictyostelium</taxon>
    </lineage>
</organism>
<dbReference type="EMBL" id="GL871028">
    <property type="protein sequence ID" value="EGC36394.1"/>
    <property type="molecule type" value="Genomic_DNA"/>
</dbReference>
<dbReference type="KEGG" id="dpp:DICPUDRAFT_91841"/>
<dbReference type="Proteomes" id="UP000001064">
    <property type="component" value="Unassembled WGS sequence"/>
</dbReference>
<name>F0ZI40_DICPU</name>
<feature type="transmembrane region" description="Helical" evidence="1">
    <location>
        <begin position="171"/>
        <end position="192"/>
    </location>
</feature>
<keyword evidence="1" id="KW-0472">Membrane</keyword>
<proteinExistence type="predicted"/>
<dbReference type="VEuPathDB" id="AmoebaDB:DICPUDRAFT_91841"/>
<keyword evidence="1" id="KW-0812">Transmembrane</keyword>
<feature type="transmembrane region" description="Helical" evidence="1">
    <location>
        <begin position="28"/>
        <end position="52"/>
    </location>
</feature>
<sequence length="212" mass="24551">MVFYVLKPLLSYHKLIYFDSNNDGYIKVFFILTLLISCITIFYHLVFILHLIEAFVKKNINVETLLIRMVIIFSILDCFLLFLDVKMLLYENNNGTKIIESIDPVQWNNHIQNQSQNQNNSFYNLKNIQKYQSILGCCGYSEPYKDCMDDPNPSLKLCKTVLKSSLSNQPIYISNTIGIGISILNYFILLIYKIVKSTSKSTDPITIKLMSD</sequence>
<dbReference type="GeneID" id="10500735"/>
<dbReference type="InParanoid" id="F0ZI40"/>
<evidence type="ECO:0000313" key="3">
    <source>
        <dbReference type="Proteomes" id="UP000001064"/>
    </source>
</evidence>
<keyword evidence="3" id="KW-1185">Reference proteome</keyword>
<feature type="transmembrane region" description="Helical" evidence="1">
    <location>
        <begin position="64"/>
        <end position="83"/>
    </location>
</feature>
<gene>
    <name evidence="2" type="ORF">DICPUDRAFT_91841</name>
</gene>
<dbReference type="AlphaFoldDB" id="F0ZI40"/>
<reference evidence="3" key="1">
    <citation type="journal article" date="2011" name="Genome Biol.">
        <title>Comparative genomics of the social amoebae Dictyostelium discoideum and Dictyostelium purpureum.</title>
        <authorList>
            <consortium name="US DOE Joint Genome Institute (JGI-PGF)"/>
            <person name="Sucgang R."/>
            <person name="Kuo A."/>
            <person name="Tian X."/>
            <person name="Salerno W."/>
            <person name="Parikh A."/>
            <person name="Feasley C.L."/>
            <person name="Dalin E."/>
            <person name="Tu H."/>
            <person name="Huang E."/>
            <person name="Barry K."/>
            <person name="Lindquist E."/>
            <person name="Shapiro H."/>
            <person name="Bruce D."/>
            <person name="Schmutz J."/>
            <person name="Salamov A."/>
            <person name="Fey P."/>
            <person name="Gaudet P."/>
            <person name="Anjard C."/>
            <person name="Babu M.M."/>
            <person name="Basu S."/>
            <person name="Bushmanova Y."/>
            <person name="van der Wel H."/>
            <person name="Katoh-Kurasawa M."/>
            <person name="Dinh C."/>
            <person name="Coutinho P.M."/>
            <person name="Saito T."/>
            <person name="Elias M."/>
            <person name="Schaap P."/>
            <person name="Kay R.R."/>
            <person name="Henrissat B."/>
            <person name="Eichinger L."/>
            <person name="Rivero F."/>
            <person name="Putnam N.H."/>
            <person name="West C.M."/>
            <person name="Loomis W.F."/>
            <person name="Chisholm R.L."/>
            <person name="Shaulsky G."/>
            <person name="Strassmann J.E."/>
            <person name="Queller D.C."/>
            <person name="Kuspa A."/>
            <person name="Grigoriev I.V."/>
        </authorList>
    </citation>
    <scope>NUCLEOTIDE SEQUENCE [LARGE SCALE GENOMIC DNA]</scope>
    <source>
        <strain evidence="3">QSDP1</strain>
    </source>
</reference>
<keyword evidence="1" id="KW-1133">Transmembrane helix</keyword>
<accession>F0ZI40</accession>
<evidence type="ECO:0000256" key="1">
    <source>
        <dbReference type="SAM" id="Phobius"/>
    </source>
</evidence>
<dbReference type="RefSeq" id="XP_003287091.1">
    <property type="nucleotide sequence ID" value="XM_003287043.1"/>
</dbReference>
<evidence type="ECO:0000313" key="2">
    <source>
        <dbReference type="EMBL" id="EGC36394.1"/>
    </source>
</evidence>